<comment type="subcellular location">
    <subcellularLocation>
        <location evidence="1">Membrane</location>
        <topology evidence="1">Lipid-anchor</topology>
        <topology evidence="1">GPI-anchor</topology>
    </subcellularLocation>
    <subcellularLocation>
        <location evidence="2">Secreted</location>
    </subcellularLocation>
</comment>
<evidence type="ECO:0000256" key="11">
    <source>
        <dbReference type="SAM" id="Phobius"/>
    </source>
</evidence>
<comment type="similarity">
    <text evidence="3">Belongs to the RBT5 family.</text>
</comment>
<keyword evidence="9" id="KW-0408">Iron</keyword>
<keyword evidence="4" id="KW-0964">Secreted</keyword>
<dbReference type="OrthoDB" id="5426355at2759"/>
<dbReference type="Proteomes" id="UP000027730">
    <property type="component" value="Unassembled WGS sequence"/>
</dbReference>
<dbReference type="PROSITE" id="PS52012">
    <property type="entry name" value="CFEM"/>
    <property type="match status" value="1"/>
</dbReference>
<keyword evidence="9" id="KW-0349">Heme</keyword>
<name>A0A074X2L1_9PEZI</name>
<keyword evidence="7" id="KW-1015">Disulfide bond</keyword>
<keyword evidence="9" id="KW-0479">Metal-binding</keyword>
<evidence type="ECO:0000256" key="12">
    <source>
        <dbReference type="SAM" id="SignalP"/>
    </source>
</evidence>
<feature type="region of interest" description="Disordered" evidence="10">
    <location>
        <begin position="217"/>
        <end position="276"/>
    </location>
</feature>
<dbReference type="GO" id="GO:0046872">
    <property type="term" value="F:metal ion binding"/>
    <property type="evidence" value="ECO:0007669"/>
    <property type="project" value="UniProtKB-UniRule"/>
</dbReference>
<keyword evidence="6 12" id="KW-0732">Signal</keyword>
<feature type="domain" description="CFEM" evidence="13">
    <location>
        <begin position="2"/>
        <end position="125"/>
    </location>
</feature>
<evidence type="ECO:0000256" key="1">
    <source>
        <dbReference type="ARBA" id="ARBA00004589"/>
    </source>
</evidence>
<evidence type="ECO:0000256" key="8">
    <source>
        <dbReference type="ARBA" id="ARBA00023288"/>
    </source>
</evidence>
<evidence type="ECO:0000256" key="6">
    <source>
        <dbReference type="ARBA" id="ARBA00022729"/>
    </source>
</evidence>
<proteinExistence type="inferred from homology"/>
<evidence type="ECO:0000256" key="2">
    <source>
        <dbReference type="ARBA" id="ARBA00004613"/>
    </source>
</evidence>
<protein>
    <recommendedName>
        <fullName evidence="13">CFEM domain-containing protein</fullName>
    </recommendedName>
</protein>
<feature type="region of interest" description="Disordered" evidence="10">
    <location>
        <begin position="129"/>
        <end position="154"/>
    </location>
</feature>
<feature type="compositionally biased region" description="Low complexity" evidence="10">
    <location>
        <begin position="129"/>
        <end position="150"/>
    </location>
</feature>
<dbReference type="RefSeq" id="XP_013423095.1">
    <property type="nucleotide sequence ID" value="XM_013567641.1"/>
</dbReference>
<dbReference type="GO" id="GO:0098552">
    <property type="term" value="C:side of membrane"/>
    <property type="evidence" value="ECO:0007669"/>
    <property type="project" value="UniProtKB-KW"/>
</dbReference>
<evidence type="ECO:0000256" key="3">
    <source>
        <dbReference type="ARBA" id="ARBA00010031"/>
    </source>
</evidence>
<feature type="compositionally biased region" description="Basic and acidic residues" evidence="10">
    <location>
        <begin position="259"/>
        <end position="276"/>
    </location>
</feature>
<evidence type="ECO:0000259" key="13">
    <source>
        <dbReference type="PROSITE" id="PS52012"/>
    </source>
</evidence>
<dbReference type="GeneID" id="25417637"/>
<keyword evidence="5" id="KW-0325">Glycoprotein</keyword>
<keyword evidence="5" id="KW-0336">GPI-anchor</keyword>
<feature type="binding site" description="axial binding residue" evidence="9">
    <location>
        <position position="53"/>
    </location>
    <ligand>
        <name>heme</name>
        <dbReference type="ChEBI" id="CHEBI:30413"/>
    </ligand>
    <ligandPart>
        <name>Fe</name>
        <dbReference type="ChEBI" id="CHEBI:18248"/>
    </ligandPart>
</feature>
<dbReference type="HOGENOM" id="CLU_1008268_0_0_1"/>
<keyword evidence="8" id="KW-0449">Lipoprotein</keyword>
<evidence type="ECO:0000256" key="10">
    <source>
        <dbReference type="SAM" id="MobiDB-lite"/>
    </source>
</evidence>
<evidence type="ECO:0000256" key="4">
    <source>
        <dbReference type="ARBA" id="ARBA00022525"/>
    </source>
</evidence>
<dbReference type="EMBL" id="KL584725">
    <property type="protein sequence ID" value="KEQ68886.1"/>
    <property type="molecule type" value="Genomic_DNA"/>
</dbReference>
<dbReference type="AlphaFoldDB" id="A0A074X2L1"/>
<evidence type="ECO:0000313" key="15">
    <source>
        <dbReference type="Proteomes" id="UP000027730"/>
    </source>
</evidence>
<organism evidence="14 15">
    <name type="scientific">Aureobasidium namibiae CBS 147.97</name>
    <dbReference type="NCBI Taxonomy" id="1043004"/>
    <lineage>
        <taxon>Eukaryota</taxon>
        <taxon>Fungi</taxon>
        <taxon>Dikarya</taxon>
        <taxon>Ascomycota</taxon>
        <taxon>Pezizomycotina</taxon>
        <taxon>Dothideomycetes</taxon>
        <taxon>Dothideomycetidae</taxon>
        <taxon>Dothideales</taxon>
        <taxon>Saccotheciaceae</taxon>
        <taxon>Aureobasidium</taxon>
    </lineage>
</organism>
<keyword evidence="11" id="KW-0812">Transmembrane</keyword>
<feature type="chain" id="PRO_5001702993" description="CFEM domain-containing protein" evidence="12">
    <location>
        <begin position="17"/>
        <end position="276"/>
    </location>
</feature>
<evidence type="ECO:0000256" key="5">
    <source>
        <dbReference type="ARBA" id="ARBA00022622"/>
    </source>
</evidence>
<dbReference type="InterPro" id="IPR008427">
    <property type="entry name" value="Extracellular_membr_CFEM_dom"/>
</dbReference>
<dbReference type="GO" id="GO:0005576">
    <property type="term" value="C:extracellular region"/>
    <property type="evidence" value="ECO:0007669"/>
    <property type="project" value="UniProtKB-SubCell"/>
</dbReference>
<feature type="signal peptide" evidence="12">
    <location>
        <begin position="1"/>
        <end position="16"/>
    </location>
</feature>
<evidence type="ECO:0000256" key="9">
    <source>
        <dbReference type="PROSITE-ProRule" id="PRU01356"/>
    </source>
</evidence>
<sequence length="276" mass="29110">MRFLSLVASLAVAASAQQLLVYSDTALPSCAQQCTVLQSAQTGCIPPAAPVTDALIYESCFCQSGYLTTLKAAGSTICFDVCEASDVAKIASWYQSNCADNGVAAAAKVSAGTATDSTTATGASTVASTLSTSTSGSSSSSGSSQGTSSSQNANAHHDWWTDHWKWIVMLIVVFVGLGILTVVLVLIRRRYRRRQDIATAPFNSGITRNSLPALTVTPPALGKAPSNQASRTSLPRVREKDRMTVTDVPVPPLPITHDFATKERGNSPDFEYGRAR</sequence>
<comment type="caution">
    <text evidence="9">Lacks conserved residue(s) required for the propagation of feature annotation.</text>
</comment>
<keyword evidence="11" id="KW-0472">Membrane</keyword>
<feature type="transmembrane region" description="Helical" evidence="11">
    <location>
        <begin position="166"/>
        <end position="187"/>
    </location>
</feature>
<evidence type="ECO:0000313" key="14">
    <source>
        <dbReference type="EMBL" id="KEQ68886.1"/>
    </source>
</evidence>
<reference evidence="14 15" key="1">
    <citation type="journal article" date="2014" name="BMC Genomics">
        <title>Genome sequencing of four Aureobasidium pullulans varieties: biotechnological potential, stress tolerance, and description of new species.</title>
        <authorList>
            <person name="Gostin Ar C."/>
            <person name="Ohm R.A."/>
            <person name="Kogej T."/>
            <person name="Sonjak S."/>
            <person name="Turk M."/>
            <person name="Zajc J."/>
            <person name="Zalar P."/>
            <person name="Grube M."/>
            <person name="Sun H."/>
            <person name="Han J."/>
            <person name="Sharma A."/>
            <person name="Chiniquy J."/>
            <person name="Ngan C.Y."/>
            <person name="Lipzen A."/>
            <person name="Barry K."/>
            <person name="Grigoriev I.V."/>
            <person name="Gunde-Cimerman N."/>
        </authorList>
    </citation>
    <scope>NUCLEOTIDE SEQUENCE [LARGE SCALE GENOMIC DNA]</scope>
    <source>
        <strain evidence="14 15">CBS 147.97</strain>
    </source>
</reference>
<gene>
    <name evidence="14" type="ORF">M436DRAFT_86043</name>
</gene>
<keyword evidence="11" id="KW-1133">Transmembrane helix</keyword>
<keyword evidence="15" id="KW-1185">Reference proteome</keyword>
<accession>A0A074X2L1</accession>
<evidence type="ECO:0000256" key="7">
    <source>
        <dbReference type="ARBA" id="ARBA00023157"/>
    </source>
</evidence>